<feature type="transmembrane region" description="Helical" evidence="8">
    <location>
        <begin position="333"/>
        <end position="360"/>
    </location>
</feature>
<accession>A0A1M8A249</accession>
<keyword evidence="5 8" id="KW-1133">Transmembrane helix</keyword>
<feature type="transmembrane region" description="Helical" evidence="8">
    <location>
        <begin position="465"/>
        <end position="486"/>
    </location>
</feature>
<feature type="domain" description="Amino acid permease/ SLC12A" evidence="9">
    <location>
        <begin position="69"/>
        <end position="532"/>
    </location>
</feature>
<evidence type="ECO:0000256" key="5">
    <source>
        <dbReference type="ARBA" id="ARBA00022989"/>
    </source>
</evidence>
<gene>
    <name evidence="10" type="ORF">MSYG_0836</name>
</gene>
<feature type="transmembrane region" description="Helical" evidence="8">
    <location>
        <begin position="290"/>
        <end position="313"/>
    </location>
</feature>
<feature type="transmembrane region" description="Helical" evidence="8">
    <location>
        <begin position="154"/>
        <end position="172"/>
    </location>
</feature>
<dbReference type="EMBL" id="LT671821">
    <property type="protein sequence ID" value="SHO76498.1"/>
    <property type="molecule type" value="Genomic_DNA"/>
</dbReference>
<dbReference type="VEuPathDB" id="FungiDB:MSYG_0836"/>
<evidence type="ECO:0000313" key="10">
    <source>
        <dbReference type="EMBL" id="SHO76498.1"/>
    </source>
</evidence>
<feature type="transmembrane region" description="Helical" evidence="8">
    <location>
        <begin position="395"/>
        <end position="413"/>
    </location>
</feature>
<keyword evidence="11" id="KW-1185">Reference proteome</keyword>
<reference evidence="11" key="1">
    <citation type="journal article" date="2017" name="Nucleic Acids Res.">
        <title>Proteogenomics produces comprehensive and highly accurate protein-coding gene annotation in a complete genome assembly of Malassezia sympodialis.</title>
        <authorList>
            <person name="Zhu Y."/>
            <person name="Engstroem P.G."/>
            <person name="Tellgren-Roth C."/>
            <person name="Baudo C.D."/>
            <person name="Kennell J.C."/>
            <person name="Sun S."/>
            <person name="Billmyre R.B."/>
            <person name="Schroeder M.S."/>
            <person name="Andersson A."/>
            <person name="Holm T."/>
            <person name="Sigurgeirsson B."/>
            <person name="Wu G."/>
            <person name="Sankaranarayanan S.R."/>
            <person name="Siddharthan R."/>
            <person name="Sanyal K."/>
            <person name="Lundeberg J."/>
            <person name="Nystedt B."/>
            <person name="Boekhout T."/>
            <person name="Dawson T.L. Jr."/>
            <person name="Heitman J."/>
            <person name="Scheynius A."/>
            <person name="Lehtioe J."/>
        </authorList>
    </citation>
    <scope>NUCLEOTIDE SEQUENCE [LARGE SCALE GENOMIC DNA]</scope>
    <source>
        <strain evidence="11">ATCC 42132</strain>
    </source>
</reference>
<dbReference type="AlphaFoldDB" id="A0A1M8A249"/>
<evidence type="ECO:0000256" key="7">
    <source>
        <dbReference type="SAM" id="MobiDB-lite"/>
    </source>
</evidence>
<evidence type="ECO:0000256" key="8">
    <source>
        <dbReference type="SAM" id="Phobius"/>
    </source>
</evidence>
<evidence type="ECO:0000256" key="4">
    <source>
        <dbReference type="ARBA" id="ARBA00022970"/>
    </source>
</evidence>
<dbReference type="Gene3D" id="1.20.1740.10">
    <property type="entry name" value="Amino acid/polyamine transporter I"/>
    <property type="match status" value="1"/>
</dbReference>
<evidence type="ECO:0000313" key="11">
    <source>
        <dbReference type="Proteomes" id="UP000186303"/>
    </source>
</evidence>
<dbReference type="Proteomes" id="UP000186303">
    <property type="component" value="Chromosome 1"/>
</dbReference>
<dbReference type="InterPro" id="IPR004840">
    <property type="entry name" value="Amino_acid_permease_CS"/>
</dbReference>
<keyword evidence="2" id="KW-0813">Transport</keyword>
<sequence>MKALNRFIDSFKPAIETEGETESIFSSQKPSRTGQDSSQEDHEKSYETHSIGPSPPQKKLLKKNLKSRHLAAIALGGGIGTGLFVGSGSTLYQGGPGSIIINYTIMGLMILMVLFALGELGSLYPVPGAFSDYASRFIDPAVGFAVGYNYSMNWIITLPLEFTASAIVVSFWNTPEHMPNGVIITIYLLFIIFINLFGARGYAEFEFFATSLKMLTLVGFIICGVIIDCGGVSGTSYMGAHTWHEPGAFHNSFKGFCSVLTTAAFAFSGTEIVALAAAESSEPRKQLPRACKLVVYRVLIFYTLSLFIVTLLVPYDNPSLHGDNSYDPKTSPFVIAVQSAGIHVLPHIINAIIAISAISVSNSSVYASSRMIHALAEQGKAPSIFKYVDRTGRPLMAVLFALLFGLLGFLIYVKNEGEVFSWLLSISGLSVVFTWAATCLGHIRFRAAWAKQGRRVEELPWTSPLGVYGSYIGFIFNVMVIVAQFYVSAFPIGEGDMTSNDRVYNFFLGMLSLPIFMCLLFGYKIIKRTKIVRLEDVDLVSGMRYLEPLEVLEQQRAESRALPFHKKLLAFFF</sequence>
<keyword evidence="6 8" id="KW-0472">Membrane</keyword>
<dbReference type="FunFam" id="1.20.1740.10:FF:000017">
    <property type="entry name" value="Amino acid permease"/>
    <property type="match status" value="1"/>
</dbReference>
<feature type="region of interest" description="Disordered" evidence="7">
    <location>
        <begin position="18"/>
        <end position="58"/>
    </location>
</feature>
<dbReference type="OMA" id="AMAFIPD"/>
<organism evidence="10 11">
    <name type="scientific">Malassezia sympodialis (strain ATCC 42132)</name>
    <name type="common">Atopic eczema-associated yeast</name>
    <dbReference type="NCBI Taxonomy" id="1230383"/>
    <lineage>
        <taxon>Eukaryota</taxon>
        <taxon>Fungi</taxon>
        <taxon>Dikarya</taxon>
        <taxon>Basidiomycota</taxon>
        <taxon>Ustilaginomycotina</taxon>
        <taxon>Malasseziomycetes</taxon>
        <taxon>Malasseziales</taxon>
        <taxon>Malasseziaceae</taxon>
        <taxon>Malassezia</taxon>
    </lineage>
</organism>
<feature type="transmembrane region" description="Helical" evidence="8">
    <location>
        <begin position="419"/>
        <end position="445"/>
    </location>
</feature>
<dbReference type="InterPro" id="IPR050524">
    <property type="entry name" value="APC_YAT"/>
</dbReference>
<feature type="compositionally biased region" description="Polar residues" evidence="7">
    <location>
        <begin position="23"/>
        <end position="37"/>
    </location>
</feature>
<feature type="transmembrane region" description="Helical" evidence="8">
    <location>
        <begin position="215"/>
        <end position="233"/>
    </location>
</feature>
<evidence type="ECO:0000256" key="6">
    <source>
        <dbReference type="ARBA" id="ARBA00023136"/>
    </source>
</evidence>
<keyword evidence="3 8" id="KW-0812">Transmembrane</keyword>
<dbReference type="OrthoDB" id="3900342at2759"/>
<dbReference type="PANTHER" id="PTHR43341">
    <property type="entry name" value="AMINO ACID PERMEASE"/>
    <property type="match status" value="1"/>
</dbReference>
<dbReference type="STRING" id="1230383.A0A1M8A249"/>
<dbReference type="Pfam" id="PF00324">
    <property type="entry name" value="AA_permease"/>
    <property type="match status" value="1"/>
</dbReference>
<evidence type="ECO:0000259" key="9">
    <source>
        <dbReference type="Pfam" id="PF00324"/>
    </source>
</evidence>
<keyword evidence="4" id="KW-0029">Amino-acid transport</keyword>
<evidence type="ECO:0000256" key="2">
    <source>
        <dbReference type="ARBA" id="ARBA00022448"/>
    </source>
</evidence>
<evidence type="ECO:0000256" key="3">
    <source>
        <dbReference type="ARBA" id="ARBA00022692"/>
    </source>
</evidence>
<dbReference type="PANTHER" id="PTHR43341:SF1">
    <property type="entry name" value="GENERAL AMINO-ACID PERMEASE GAP1"/>
    <property type="match status" value="1"/>
</dbReference>
<dbReference type="InterPro" id="IPR004841">
    <property type="entry name" value="AA-permease/SLC12A_dom"/>
</dbReference>
<feature type="transmembrane region" description="Helical" evidence="8">
    <location>
        <begin position="253"/>
        <end position="278"/>
    </location>
</feature>
<feature type="transmembrane region" description="Helical" evidence="8">
    <location>
        <begin position="184"/>
        <end position="203"/>
    </location>
</feature>
<proteinExistence type="predicted"/>
<name>A0A1M8A249_MALS4</name>
<protein>
    <submittedName>
        <fullName evidence="10">Similar to S.cerevisiae protein GAP1 (General amino acid permease)</fullName>
    </submittedName>
</protein>
<evidence type="ECO:0000256" key="1">
    <source>
        <dbReference type="ARBA" id="ARBA00004141"/>
    </source>
</evidence>
<feature type="transmembrane region" description="Helical" evidence="8">
    <location>
        <begin position="506"/>
        <end position="526"/>
    </location>
</feature>
<comment type="subcellular location">
    <subcellularLocation>
        <location evidence="1">Membrane</location>
        <topology evidence="1">Multi-pass membrane protein</topology>
    </subcellularLocation>
</comment>
<dbReference type="PIRSF" id="PIRSF006060">
    <property type="entry name" value="AA_transporter"/>
    <property type="match status" value="1"/>
</dbReference>
<dbReference type="PROSITE" id="PS00218">
    <property type="entry name" value="AMINO_ACID_PERMEASE_1"/>
    <property type="match status" value="1"/>
</dbReference>
<dbReference type="GO" id="GO:0015171">
    <property type="term" value="F:amino acid transmembrane transporter activity"/>
    <property type="evidence" value="ECO:0007669"/>
    <property type="project" value="TreeGrafter"/>
</dbReference>
<dbReference type="GO" id="GO:0016020">
    <property type="term" value="C:membrane"/>
    <property type="evidence" value="ECO:0007669"/>
    <property type="project" value="UniProtKB-SubCell"/>
</dbReference>
<feature type="transmembrane region" description="Helical" evidence="8">
    <location>
        <begin position="70"/>
        <end position="92"/>
    </location>
</feature>